<gene>
    <name evidence="6" type="ORF">ECs_4944</name>
</gene>
<dbReference type="GO" id="GO:0003677">
    <property type="term" value="F:DNA binding"/>
    <property type="evidence" value="ECO:0007669"/>
    <property type="project" value="UniProtKB-KW"/>
</dbReference>
<evidence type="ECO:0000259" key="5">
    <source>
        <dbReference type="Pfam" id="PF13693"/>
    </source>
</evidence>
<evidence type="ECO:0000256" key="1">
    <source>
        <dbReference type="ARBA" id="ARBA00006157"/>
    </source>
</evidence>
<dbReference type="RefSeq" id="WP_001310454.1">
    <property type="nucleotide sequence ID" value="NZ_CP015842.1"/>
</dbReference>
<keyword evidence="2" id="KW-0805">Transcription regulation</keyword>
<evidence type="ECO:0000313" key="7">
    <source>
        <dbReference type="Proteomes" id="UP000000558"/>
    </source>
</evidence>
<dbReference type="HOGENOM" id="CLU_162005_3_2_6"/>
<feature type="domain" description="Ner winged helix-turn-helix DNA-binding" evidence="5">
    <location>
        <begin position="10"/>
        <end position="75"/>
    </location>
</feature>
<dbReference type="AlphaFoldDB" id="A0A0H3JM57"/>
<dbReference type="EMBL" id="BA000007">
    <property type="protein sequence ID" value="BAB38367.1"/>
    <property type="molecule type" value="Genomic_DNA"/>
</dbReference>
<evidence type="ECO:0000256" key="4">
    <source>
        <dbReference type="ARBA" id="ARBA00023163"/>
    </source>
</evidence>
<dbReference type="SUPFAM" id="SSF47413">
    <property type="entry name" value="lambda repressor-like DNA-binding domains"/>
    <property type="match status" value="1"/>
</dbReference>
<evidence type="ECO:0000256" key="2">
    <source>
        <dbReference type="ARBA" id="ARBA00023015"/>
    </source>
</evidence>
<protein>
    <submittedName>
        <fullName evidence="6">DNA-binding protein</fullName>
    </submittedName>
</protein>
<dbReference type="Gene3D" id="1.10.260.40">
    <property type="entry name" value="lambda repressor-like DNA-binding domains"/>
    <property type="match status" value="1"/>
</dbReference>
<evidence type="ECO:0000256" key="3">
    <source>
        <dbReference type="ARBA" id="ARBA00023125"/>
    </source>
</evidence>
<accession>A0A0H3JM57</accession>
<dbReference type="KEGG" id="ecs:ECs_4944"/>
<dbReference type="InterPro" id="IPR038722">
    <property type="entry name" value="Ner_HTH_dom"/>
</dbReference>
<keyword evidence="4" id="KW-0804">Transcription</keyword>
<dbReference type="Pfam" id="PF13693">
    <property type="entry name" value="HTH_35"/>
    <property type="match status" value="1"/>
</dbReference>
<dbReference type="InterPro" id="IPR001387">
    <property type="entry name" value="Cro/C1-type_HTH"/>
</dbReference>
<accession>A0A6M6SAM5</accession>
<organism evidence="6 7">
    <name type="scientific">Escherichia coli O157:H7</name>
    <dbReference type="NCBI Taxonomy" id="83334"/>
    <lineage>
        <taxon>Bacteria</taxon>
        <taxon>Pseudomonadati</taxon>
        <taxon>Pseudomonadota</taxon>
        <taxon>Gammaproteobacteria</taxon>
        <taxon>Enterobacterales</taxon>
        <taxon>Enterobacteriaceae</taxon>
        <taxon>Escherichia</taxon>
    </lineage>
</organism>
<keyword evidence="3 6" id="KW-0238">DNA-binding</keyword>
<reference evidence="6 7" key="2">
    <citation type="journal article" date="2001" name="DNA Res.">
        <title>Complete genome sequence of enterohemorrhagic Escherichia coli O157:H7 and genomic comparison with a laboratory strain K-12.</title>
        <authorList>
            <person name="Hayashi T."/>
            <person name="Makino K."/>
            <person name="Ohnishi M."/>
            <person name="Kurokawa K."/>
            <person name="Ishii K."/>
            <person name="Yokoyama K."/>
            <person name="Han C.G."/>
            <person name="Ohtsubo E."/>
            <person name="Nakayama K."/>
            <person name="Murata T."/>
            <person name="Tanaka M."/>
            <person name="Tobe T."/>
            <person name="Iida T."/>
            <person name="Takami H."/>
            <person name="Honda T."/>
            <person name="Sasakawa C."/>
            <person name="Ogasawara N."/>
            <person name="Yasunaga T."/>
            <person name="Kuhara S."/>
            <person name="Shiba T."/>
            <person name="Hattori M."/>
            <person name="Shinagawa H."/>
        </authorList>
    </citation>
    <scope>NUCLEOTIDE SEQUENCE [LARGE SCALE GENOMIC DNA]</scope>
    <source>
        <strain evidence="7">O157:H7 / Sakai / RIMD 0509952 / EHEC</strain>
    </source>
</reference>
<proteinExistence type="inferred from homology"/>
<dbReference type="GeneID" id="914838"/>
<sequence>MSRREVSDHDWPPEIIKARLHMAGLSLRSLSLKAGYSRDSLKSVLRTPCRPYQQIIADALGVSPEEIWPSRYQVKSYMRKAS</sequence>
<dbReference type="STRING" id="386585.gene:10368055"/>
<keyword evidence="7" id="KW-1185">Reference proteome</keyword>
<dbReference type="InterPro" id="IPR010982">
    <property type="entry name" value="Lambda_DNA-bd_dom_sf"/>
</dbReference>
<name>A0A0H3JM57_ECO57</name>
<comment type="similarity">
    <text evidence="1">Belongs to the ner transcriptional regulatory family.</text>
</comment>
<reference evidence="6 7" key="1">
    <citation type="journal article" date="2000" name="Syst. Appl. Microbiol.">
        <title>Comparative analysis of the whole set of rRNA operons between an enterohemorrhagic Escherichia coli O157:H7 Sakai strain and an Escherichia coli K-12 strain MG1655.</title>
        <authorList>
            <person name="Ohnishi M."/>
            <person name="Murata T."/>
            <person name="Nakayama K."/>
            <person name="Kuhara S."/>
            <person name="Hattori M."/>
            <person name="Kurokawa K."/>
            <person name="Yasunaga T."/>
            <person name="Yokoyama K."/>
            <person name="Makino K."/>
            <person name="Shinagawa H."/>
            <person name="Hayashi T."/>
        </authorList>
    </citation>
    <scope>NUCLEOTIDE SEQUENCE [LARGE SCALE GENOMIC DNA]</scope>
    <source>
        <strain evidence="7">O157:H7 / Sakai / RIMD 0509952 / EHEC</strain>
    </source>
</reference>
<dbReference type="Proteomes" id="UP000000558">
    <property type="component" value="Chromosome"/>
</dbReference>
<evidence type="ECO:0000313" key="6">
    <source>
        <dbReference type="EMBL" id="BAB38367.1"/>
    </source>
</evidence>
<dbReference type="RefSeq" id="NP_312971.1">
    <property type="nucleotide sequence ID" value="NC_002695.1"/>
</dbReference>
<dbReference type="CDD" id="cd00093">
    <property type="entry name" value="HTH_XRE"/>
    <property type="match status" value="1"/>
</dbReference>